<organism evidence="6 7">
    <name type="scientific">Aphanomyces stellatus</name>
    <dbReference type="NCBI Taxonomy" id="120398"/>
    <lineage>
        <taxon>Eukaryota</taxon>
        <taxon>Sar</taxon>
        <taxon>Stramenopiles</taxon>
        <taxon>Oomycota</taxon>
        <taxon>Saprolegniomycetes</taxon>
        <taxon>Saprolegniales</taxon>
        <taxon>Verrucalvaceae</taxon>
        <taxon>Aphanomyces</taxon>
    </lineage>
</organism>
<dbReference type="EMBL" id="CAADRA010005374">
    <property type="protein sequence ID" value="VFT89185.1"/>
    <property type="molecule type" value="Genomic_DNA"/>
</dbReference>
<accession>A0A485KVR4</accession>
<dbReference type="PANTHER" id="PTHR44329:SF214">
    <property type="entry name" value="PROTEIN KINASE DOMAIN-CONTAINING PROTEIN"/>
    <property type="match status" value="1"/>
</dbReference>
<dbReference type="Pfam" id="PF00069">
    <property type="entry name" value="Pkinase"/>
    <property type="match status" value="1"/>
</dbReference>
<dbReference type="PROSITE" id="PS00108">
    <property type="entry name" value="PROTEIN_KINASE_ST"/>
    <property type="match status" value="1"/>
</dbReference>
<reference evidence="6 7" key="1">
    <citation type="submission" date="2019-03" db="EMBL/GenBank/DDBJ databases">
        <authorList>
            <person name="Gaulin E."/>
            <person name="Dumas B."/>
        </authorList>
    </citation>
    <scope>NUCLEOTIDE SEQUENCE [LARGE SCALE GENOMIC DNA]</scope>
    <source>
        <strain evidence="6">CBS 568.67</strain>
    </source>
</reference>
<keyword evidence="2" id="KW-0472">Membrane</keyword>
<dbReference type="PANTHER" id="PTHR44329">
    <property type="entry name" value="SERINE/THREONINE-PROTEIN KINASE TNNI3K-RELATED"/>
    <property type="match status" value="1"/>
</dbReference>
<dbReference type="OrthoDB" id="4062651at2759"/>
<dbReference type="PROSITE" id="PS50011">
    <property type="entry name" value="PROTEIN_KINASE_DOM"/>
    <property type="match status" value="1"/>
</dbReference>
<dbReference type="AlphaFoldDB" id="A0A485KVR4"/>
<name>A0A485KVR4_9STRA</name>
<dbReference type="Proteomes" id="UP000332933">
    <property type="component" value="Unassembled WGS sequence"/>
</dbReference>
<protein>
    <submittedName>
        <fullName evidence="6">Aste57867_12333 protein</fullName>
    </submittedName>
</protein>
<keyword evidence="2" id="KW-1133">Transmembrane helix</keyword>
<dbReference type="InterPro" id="IPR051681">
    <property type="entry name" value="Ser/Thr_Kinases-Pseudokinases"/>
</dbReference>
<evidence type="ECO:0000313" key="7">
    <source>
        <dbReference type="Proteomes" id="UP000332933"/>
    </source>
</evidence>
<sequence>MPPLALVLVVLSASLASCRQCTQVDLRVTEPYKANCSLALQTLNETNKCLVAECRLYYRSFVLVDCTDTDGSNVTDVFATCIKDAPKLLMPKENPLSTAPPVEPTAATPQCAPNAVAPWLNQTTTIPTRCSVKSTNGDSTFDPWTLKSVDCKDIDCLDVLNLLRVQSLANPARDCSVKMNSSTQPRWFLGNLVALCSMAITAPPTPKAKAVVVGSNTATVVGVSLGGVVALVLVCCLVWRRRRWARSEDYAGMSSPSTKGQGTTTGGTSSANSSTALTSVNLGDLVMHRVTFDNVHLQHLVAQGAYGQVWQAEYNAQTIAVKKLPTHVPTQQALEQFVAEIALHAKIQTPDNQRIVKFIGAAWPKGGPGDMMLLLEYMDQGDLREMLQHNATTHQLAWIDKLHVALQVAEALVFLHSLYPPVVHRDLKSRNILLDSKSGAKITDFGVSRELDDATMTAGIGTYRWMAPEVLYDGHYTELADVFSFGVILAELETEILPYSDLRDPTTGEPYTDTSIITKVIAGTLQPSLKHDVPSWYATLVRDCLARDPDDRPNAMKVHHRLRLEMKSYDEGGLV</sequence>
<dbReference type="SUPFAM" id="SSF56112">
    <property type="entry name" value="Protein kinase-like (PK-like)"/>
    <property type="match status" value="1"/>
</dbReference>
<evidence type="ECO:0000313" key="6">
    <source>
        <dbReference type="EMBL" id="VFT89185.1"/>
    </source>
</evidence>
<dbReference type="InterPro" id="IPR008271">
    <property type="entry name" value="Ser/Thr_kinase_AS"/>
</dbReference>
<evidence type="ECO:0000256" key="2">
    <source>
        <dbReference type="SAM" id="Phobius"/>
    </source>
</evidence>
<feature type="domain" description="Protein kinase" evidence="4">
    <location>
        <begin position="295"/>
        <end position="562"/>
    </location>
</feature>
<keyword evidence="2" id="KW-0812">Transmembrane</keyword>
<reference evidence="5" key="2">
    <citation type="submission" date="2019-06" db="EMBL/GenBank/DDBJ databases">
        <title>Genomics analysis of Aphanomyces spp. identifies a new class of oomycete effector associated with host adaptation.</title>
        <authorList>
            <person name="Gaulin E."/>
        </authorList>
    </citation>
    <scope>NUCLEOTIDE SEQUENCE</scope>
    <source>
        <strain evidence="5">CBS 578.67</strain>
    </source>
</reference>
<feature type="region of interest" description="Disordered" evidence="1">
    <location>
        <begin position="250"/>
        <end position="273"/>
    </location>
</feature>
<dbReference type="EMBL" id="VJMH01005353">
    <property type="protein sequence ID" value="KAF0696948.1"/>
    <property type="molecule type" value="Genomic_DNA"/>
</dbReference>
<feature type="chain" id="PRO_5033826125" evidence="3">
    <location>
        <begin position="19"/>
        <end position="575"/>
    </location>
</feature>
<dbReference type="InterPro" id="IPR000719">
    <property type="entry name" value="Prot_kinase_dom"/>
</dbReference>
<gene>
    <name evidence="6" type="primary">Aste57867_12333</name>
    <name evidence="5" type="ORF">As57867_012287</name>
    <name evidence="6" type="ORF">ASTE57867_12333</name>
</gene>
<evidence type="ECO:0000256" key="3">
    <source>
        <dbReference type="SAM" id="SignalP"/>
    </source>
</evidence>
<dbReference type="SMART" id="SM00220">
    <property type="entry name" value="S_TKc"/>
    <property type="match status" value="1"/>
</dbReference>
<feature type="compositionally biased region" description="Low complexity" evidence="1">
    <location>
        <begin position="254"/>
        <end position="273"/>
    </location>
</feature>
<feature type="transmembrane region" description="Helical" evidence="2">
    <location>
        <begin position="218"/>
        <end position="239"/>
    </location>
</feature>
<feature type="signal peptide" evidence="3">
    <location>
        <begin position="1"/>
        <end position="18"/>
    </location>
</feature>
<evidence type="ECO:0000313" key="5">
    <source>
        <dbReference type="EMBL" id="KAF0696948.1"/>
    </source>
</evidence>
<keyword evidence="7" id="KW-1185">Reference proteome</keyword>
<dbReference type="GO" id="GO:0004674">
    <property type="term" value="F:protein serine/threonine kinase activity"/>
    <property type="evidence" value="ECO:0007669"/>
    <property type="project" value="TreeGrafter"/>
</dbReference>
<keyword evidence="3" id="KW-0732">Signal</keyword>
<evidence type="ECO:0000259" key="4">
    <source>
        <dbReference type="PROSITE" id="PS50011"/>
    </source>
</evidence>
<evidence type="ECO:0000256" key="1">
    <source>
        <dbReference type="SAM" id="MobiDB-lite"/>
    </source>
</evidence>
<dbReference type="InterPro" id="IPR011009">
    <property type="entry name" value="Kinase-like_dom_sf"/>
</dbReference>
<dbReference type="Gene3D" id="1.10.510.10">
    <property type="entry name" value="Transferase(Phosphotransferase) domain 1"/>
    <property type="match status" value="1"/>
</dbReference>
<proteinExistence type="predicted"/>
<dbReference type="GO" id="GO:0005524">
    <property type="term" value="F:ATP binding"/>
    <property type="evidence" value="ECO:0007669"/>
    <property type="project" value="InterPro"/>
</dbReference>